<keyword evidence="2 3" id="KW-0371">Homeobox</keyword>
<evidence type="ECO:0000256" key="2">
    <source>
        <dbReference type="PROSITE-ProRule" id="PRU00108"/>
    </source>
</evidence>
<dbReference type="InterPro" id="IPR009057">
    <property type="entry name" value="Homeodomain-like_sf"/>
</dbReference>
<organism evidence="6 7">
    <name type="scientific">Acropora cervicornis</name>
    <name type="common">Staghorn coral</name>
    <dbReference type="NCBI Taxonomy" id="6130"/>
    <lineage>
        <taxon>Eukaryota</taxon>
        <taxon>Metazoa</taxon>
        <taxon>Cnidaria</taxon>
        <taxon>Anthozoa</taxon>
        <taxon>Hexacorallia</taxon>
        <taxon>Scleractinia</taxon>
        <taxon>Astrocoeniina</taxon>
        <taxon>Acroporidae</taxon>
        <taxon>Acropora</taxon>
    </lineage>
</organism>
<dbReference type="InterPro" id="IPR050394">
    <property type="entry name" value="Homeobox_NK-like"/>
</dbReference>
<accession>A0AAD9UY54</accession>
<proteinExistence type="predicted"/>
<keyword evidence="2 3" id="KW-0539">Nucleus</keyword>
<name>A0AAD9UY54_ACRCE</name>
<evidence type="ECO:0000313" key="7">
    <source>
        <dbReference type="Proteomes" id="UP001249851"/>
    </source>
</evidence>
<protein>
    <submittedName>
        <fullName evidence="6">Homeobox protein aristaless</fullName>
    </submittedName>
</protein>
<evidence type="ECO:0000256" key="4">
    <source>
        <dbReference type="SAM" id="MobiDB-lite"/>
    </source>
</evidence>
<dbReference type="GO" id="GO:0030154">
    <property type="term" value="P:cell differentiation"/>
    <property type="evidence" value="ECO:0007669"/>
    <property type="project" value="TreeGrafter"/>
</dbReference>
<reference evidence="6" key="1">
    <citation type="journal article" date="2023" name="G3 (Bethesda)">
        <title>Whole genome assembly and annotation of the endangered Caribbean coral Acropora cervicornis.</title>
        <authorList>
            <person name="Selwyn J.D."/>
            <person name="Vollmer S.V."/>
        </authorList>
    </citation>
    <scope>NUCLEOTIDE SEQUENCE</scope>
    <source>
        <strain evidence="6">K2</strain>
    </source>
</reference>
<evidence type="ECO:0000256" key="3">
    <source>
        <dbReference type="RuleBase" id="RU000682"/>
    </source>
</evidence>
<feature type="compositionally biased region" description="Polar residues" evidence="4">
    <location>
        <begin position="1"/>
        <end position="22"/>
    </location>
</feature>
<dbReference type="PROSITE" id="PS50071">
    <property type="entry name" value="HOMEOBOX_2"/>
    <property type="match status" value="1"/>
</dbReference>
<feature type="DNA-binding region" description="Homeobox" evidence="2">
    <location>
        <begin position="144"/>
        <end position="203"/>
    </location>
</feature>
<gene>
    <name evidence="6" type="ORF">P5673_024606</name>
</gene>
<comment type="subcellular location">
    <subcellularLocation>
        <location evidence="1 2 3">Nucleus</location>
    </subcellularLocation>
</comment>
<feature type="domain" description="Homeobox" evidence="5">
    <location>
        <begin position="142"/>
        <end position="202"/>
    </location>
</feature>
<dbReference type="SUPFAM" id="SSF46689">
    <property type="entry name" value="Homeodomain-like"/>
    <property type="match status" value="1"/>
</dbReference>
<reference evidence="6" key="2">
    <citation type="journal article" date="2023" name="Science">
        <title>Genomic signatures of disease resistance in endangered staghorn corals.</title>
        <authorList>
            <person name="Vollmer S.V."/>
            <person name="Selwyn J.D."/>
            <person name="Despard B.A."/>
            <person name="Roesel C.L."/>
        </authorList>
    </citation>
    <scope>NUCLEOTIDE SEQUENCE</scope>
    <source>
        <strain evidence="6">K2</strain>
    </source>
</reference>
<sequence>MASCEGNSSNVPCLETSQTASIPPQAAVVNRQPLSFSISRILGLEENDSQHGNTSNEEHDIRNQESNNNMNQKTDSDGLPNIVADNRSSDRNGLQKFSSTSKSQQKSKRLLSIDSDNPSSDGDSGRESDTGRSSTSSQGRPKKRRNQRTTFSPIELKELEQAFARRPYLNPEDEDDLILKLGLTRRNVRFWFQNRRAKLRRQEKANCLGNVAETGLQNSLYLQFYSTSGKADQSWSLTHPVHARQVHWSQLSPRHTGYSFNVPKQAPCSCCATQSNRFPTAHAPFSSNEEYMTHKPNLFH</sequence>
<evidence type="ECO:0000259" key="5">
    <source>
        <dbReference type="PROSITE" id="PS50071"/>
    </source>
</evidence>
<feature type="region of interest" description="Disordered" evidence="4">
    <location>
        <begin position="42"/>
        <end position="154"/>
    </location>
</feature>
<dbReference type="PANTHER" id="PTHR24340">
    <property type="entry name" value="HOMEOBOX PROTEIN NKX"/>
    <property type="match status" value="1"/>
</dbReference>
<keyword evidence="7" id="KW-1185">Reference proteome</keyword>
<evidence type="ECO:0000256" key="1">
    <source>
        <dbReference type="ARBA" id="ARBA00004123"/>
    </source>
</evidence>
<dbReference type="InterPro" id="IPR001356">
    <property type="entry name" value="HD"/>
</dbReference>
<comment type="caution">
    <text evidence="6">The sequence shown here is derived from an EMBL/GenBank/DDBJ whole genome shotgun (WGS) entry which is preliminary data.</text>
</comment>
<dbReference type="Gene3D" id="1.10.10.60">
    <property type="entry name" value="Homeodomain-like"/>
    <property type="match status" value="1"/>
</dbReference>
<dbReference type="EMBL" id="JARQWQ010000073">
    <property type="protein sequence ID" value="KAK2553910.1"/>
    <property type="molecule type" value="Genomic_DNA"/>
</dbReference>
<feature type="compositionally biased region" description="Polar residues" evidence="4">
    <location>
        <begin position="64"/>
        <end position="73"/>
    </location>
</feature>
<feature type="region of interest" description="Disordered" evidence="4">
    <location>
        <begin position="1"/>
        <end position="25"/>
    </location>
</feature>
<dbReference type="SMART" id="SM00389">
    <property type="entry name" value="HOX"/>
    <property type="match status" value="1"/>
</dbReference>
<keyword evidence="2 3" id="KW-0238">DNA-binding</keyword>
<evidence type="ECO:0000313" key="6">
    <source>
        <dbReference type="EMBL" id="KAK2553910.1"/>
    </source>
</evidence>
<dbReference type="Proteomes" id="UP001249851">
    <property type="component" value="Unassembled WGS sequence"/>
</dbReference>
<dbReference type="Pfam" id="PF00046">
    <property type="entry name" value="Homeodomain"/>
    <property type="match status" value="1"/>
</dbReference>
<feature type="compositionally biased region" description="Low complexity" evidence="4">
    <location>
        <begin position="94"/>
        <end position="122"/>
    </location>
</feature>
<dbReference type="GO" id="GO:0000981">
    <property type="term" value="F:DNA-binding transcription factor activity, RNA polymerase II-specific"/>
    <property type="evidence" value="ECO:0007669"/>
    <property type="project" value="TreeGrafter"/>
</dbReference>
<dbReference type="AlphaFoldDB" id="A0AAD9UY54"/>
<dbReference type="GO" id="GO:0000978">
    <property type="term" value="F:RNA polymerase II cis-regulatory region sequence-specific DNA binding"/>
    <property type="evidence" value="ECO:0007669"/>
    <property type="project" value="TreeGrafter"/>
</dbReference>
<dbReference type="CDD" id="cd00086">
    <property type="entry name" value="homeodomain"/>
    <property type="match status" value="1"/>
</dbReference>
<dbReference type="GO" id="GO:0005634">
    <property type="term" value="C:nucleus"/>
    <property type="evidence" value="ECO:0007669"/>
    <property type="project" value="UniProtKB-SubCell"/>
</dbReference>